<evidence type="ECO:0000313" key="3">
    <source>
        <dbReference type="Proteomes" id="UP000326924"/>
    </source>
</evidence>
<feature type="compositionally biased region" description="Basic and acidic residues" evidence="1">
    <location>
        <begin position="60"/>
        <end position="75"/>
    </location>
</feature>
<sequence length="128" mass="13648">MAESRSIQGRARANGAASAAPAAKAETPQATVLSPPTIPASDTRKAKRKAKVKAWRKAWRKDNRKKDRQREKKVTGETAVTPAPASVRQKSGSIFVDVSHCTGMDVSWNLAPDGTVAGITCSFRGSKS</sequence>
<reference evidence="2 3" key="1">
    <citation type="submission" date="2019-09" db="EMBL/GenBank/DDBJ databases">
        <title>Draft genome of the ectomycorrhizal ascomycete Sphaerosporella brunnea.</title>
        <authorList>
            <consortium name="DOE Joint Genome Institute"/>
            <person name="Benucci G.M."/>
            <person name="Marozzi G."/>
            <person name="Antonielli L."/>
            <person name="Sanchez S."/>
            <person name="Marco P."/>
            <person name="Wang X."/>
            <person name="Falini L.B."/>
            <person name="Barry K."/>
            <person name="Haridas S."/>
            <person name="Lipzen A."/>
            <person name="Labutti K."/>
            <person name="Grigoriev I.V."/>
            <person name="Murat C."/>
            <person name="Martin F."/>
            <person name="Albertini E."/>
            <person name="Donnini D."/>
            <person name="Bonito G."/>
        </authorList>
    </citation>
    <scope>NUCLEOTIDE SEQUENCE [LARGE SCALE GENOMIC DNA]</scope>
    <source>
        <strain evidence="2 3">Sb_GMNB300</strain>
    </source>
</reference>
<dbReference type="EMBL" id="VXIS01000288">
    <property type="protein sequence ID" value="KAA8895103.1"/>
    <property type="molecule type" value="Genomic_DNA"/>
</dbReference>
<feature type="region of interest" description="Disordered" evidence="1">
    <location>
        <begin position="1"/>
        <end position="88"/>
    </location>
</feature>
<feature type="compositionally biased region" description="Low complexity" evidence="1">
    <location>
        <begin position="11"/>
        <end position="30"/>
    </location>
</feature>
<keyword evidence="3" id="KW-1185">Reference proteome</keyword>
<feature type="compositionally biased region" description="Basic residues" evidence="1">
    <location>
        <begin position="45"/>
        <end position="59"/>
    </location>
</feature>
<organism evidence="2 3">
    <name type="scientific">Sphaerosporella brunnea</name>
    <dbReference type="NCBI Taxonomy" id="1250544"/>
    <lineage>
        <taxon>Eukaryota</taxon>
        <taxon>Fungi</taxon>
        <taxon>Dikarya</taxon>
        <taxon>Ascomycota</taxon>
        <taxon>Pezizomycotina</taxon>
        <taxon>Pezizomycetes</taxon>
        <taxon>Pezizales</taxon>
        <taxon>Pyronemataceae</taxon>
        <taxon>Sphaerosporella</taxon>
    </lineage>
</organism>
<name>A0A5J5EIX3_9PEZI</name>
<protein>
    <submittedName>
        <fullName evidence="2">Uncharacterized protein</fullName>
    </submittedName>
</protein>
<dbReference type="AlphaFoldDB" id="A0A5J5EIX3"/>
<gene>
    <name evidence="2" type="ORF">FN846DRAFT_894473</name>
</gene>
<evidence type="ECO:0000313" key="2">
    <source>
        <dbReference type="EMBL" id="KAA8895103.1"/>
    </source>
</evidence>
<evidence type="ECO:0000256" key="1">
    <source>
        <dbReference type="SAM" id="MobiDB-lite"/>
    </source>
</evidence>
<dbReference type="Proteomes" id="UP000326924">
    <property type="component" value="Unassembled WGS sequence"/>
</dbReference>
<dbReference type="InParanoid" id="A0A5J5EIX3"/>
<proteinExistence type="predicted"/>
<comment type="caution">
    <text evidence="2">The sequence shown here is derived from an EMBL/GenBank/DDBJ whole genome shotgun (WGS) entry which is preliminary data.</text>
</comment>
<accession>A0A5J5EIX3</accession>